<proteinExistence type="predicted"/>
<dbReference type="InterPro" id="IPR014984">
    <property type="entry name" value="HopJ"/>
</dbReference>
<dbReference type="Gene3D" id="3.20.160.10">
    <property type="entry name" value="vpa0580 domain like"/>
    <property type="match status" value="1"/>
</dbReference>
<organism evidence="1 2">
    <name type="scientific">Vibrio tritonius</name>
    <dbReference type="NCBI Taxonomy" id="1435069"/>
    <lineage>
        <taxon>Bacteria</taxon>
        <taxon>Pseudomonadati</taxon>
        <taxon>Pseudomonadota</taxon>
        <taxon>Gammaproteobacteria</taxon>
        <taxon>Vibrionales</taxon>
        <taxon>Vibrionaceae</taxon>
        <taxon>Vibrio</taxon>
    </lineage>
</organism>
<dbReference type="Proteomes" id="UP001199044">
    <property type="component" value="Unassembled WGS sequence"/>
</dbReference>
<reference evidence="2" key="1">
    <citation type="submission" date="2023-07" db="EMBL/GenBank/DDBJ databases">
        <title>Molecular identification of indigenous halophilic bacteria isolated from red sea cost, biodegradation of synthetic dyes and assessment of degraded metabolite toxicity.</title>
        <authorList>
            <person name="Chaieb K."/>
            <person name="Altayb H.N."/>
        </authorList>
    </citation>
    <scope>NUCLEOTIDE SEQUENCE [LARGE SCALE GENOMIC DNA]</scope>
    <source>
        <strain evidence="2">K20</strain>
    </source>
</reference>
<keyword evidence="2" id="KW-1185">Reference proteome</keyword>
<evidence type="ECO:0000313" key="1">
    <source>
        <dbReference type="EMBL" id="MCA2017260.1"/>
    </source>
</evidence>
<dbReference type="Pfam" id="PF08888">
    <property type="entry name" value="HopJ"/>
    <property type="match status" value="1"/>
</dbReference>
<comment type="caution">
    <text evidence="1">The sequence shown here is derived from an EMBL/GenBank/DDBJ whole genome shotgun (WGS) entry which is preliminary data.</text>
</comment>
<protein>
    <submittedName>
        <fullName evidence="1">HopJ type III effector protein</fullName>
    </submittedName>
</protein>
<dbReference type="RefSeq" id="WP_225251021.1">
    <property type="nucleotide sequence ID" value="NZ_CP152308.1"/>
</dbReference>
<evidence type="ECO:0000313" key="2">
    <source>
        <dbReference type="Proteomes" id="UP001199044"/>
    </source>
</evidence>
<gene>
    <name evidence="1" type="ORF">LDJ79_14135</name>
</gene>
<accession>A0ABS7YNL4</accession>
<sequence length="114" mass="12724">MELDTLIQQLAMKPEQTDFQTVIATIDDNYVFTPTGFSNGEQVNAADQNNGSCKIFSFAALQKLSVEATLACFGSFYRDDVLGDPKGDSHQNIRQFMIHGWDGIRFDGQALKIR</sequence>
<dbReference type="InterPro" id="IPR038604">
    <property type="entry name" value="HopJ_sf"/>
</dbReference>
<name>A0ABS7YNL4_9VIBR</name>
<dbReference type="EMBL" id="JAIWIU010000099">
    <property type="protein sequence ID" value="MCA2017260.1"/>
    <property type="molecule type" value="Genomic_DNA"/>
</dbReference>